<accession>A0A1A9GPP2</accession>
<evidence type="ECO:0000256" key="12">
    <source>
        <dbReference type="SAM" id="SignalP"/>
    </source>
</evidence>
<comment type="similarity">
    <text evidence="3">Belongs to the peptidase M36 family.</text>
</comment>
<dbReference type="PANTHER" id="PTHR33478">
    <property type="entry name" value="EXTRACELLULAR METALLOPROTEINASE MEP"/>
    <property type="match status" value="1"/>
</dbReference>
<dbReference type="STRING" id="1300347.I601_3876"/>
<keyword evidence="14" id="KW-1185">Reference proteome</keyword>
<dbReference type="GO" id="GO:0005615">
    <property type="term" value="C:extracellular space"/>
    <property type="evidence" value="ECO:0007669"/>
    <property type="project" value="InterPro"/>
</dbReference>
<comment type="cofactor">
    <cofactor evidence="1">
        <name>Zn(2+)</name>
        <dbReference type="ChEBI" id="CHEBI:29105"/>
    </cofactor>
</comment>
<dbReference type="KEGG" id="ndk:I601_3876"/>
<dbReference type="AlphaFoldDB" id="A0A1A9GPP2"/>
<sequence length="1153" mass="121964">MTSNPERRRRRKTAALALATATLVSGLAQFPALAQNATAAAPGRAADAVTTLGDSVPGLSELDARGTAAPSAVQERLAGALGTASLRWNDFGTPASILPTSGVLAKAAFPGGGAANAEKSARAWLEANAGVFGLSATQMRGLELVNAQELAAFDGAPHPGYAVLLRQRFGDLTPALGSMVTVGIARGEVTYVSSSLVPTSASLDAGAAKLSPLQGWVAAARNVGRNLDTSTVAKIVATATDGWTTLSVPGFAQQQQVRLRALALADGTVRPVLEANVVDNDAGVAFAYTVMVDAVTGKVLHRENKVEHDQVNDVFTGSFTGDSCGPKHDFELTDDKTRTINALGLSTPADDITVKIFGASGQLLFTQDLLTSPELATYSSDDLKAGVYAVQVCPFDSAGAVSGTYSLLLSTSDSGTPSAGGELFSPQWRYFPANPSMTSVNDESVPKNSVIGCWVAGPDCTLPTGPLKNIAATYPWDALDATGTTTATTVGNNANTHEAWASPLTPGGLFQAPVSPTREYTAEFTDAWNNSKCDPTQLRPGGNDIEFSTQNLFVSHNRMHDYSYYLGFTESNYNMQLDNFGRGGVPGDQEVGNVQAGALSGGQPSFLGRDNANQITLQDGVPGITNQYLFQPIAGAFYAPCTDGGLDMGIVGHEYTHAISNRMVAGPDEGLTSEQGGAMGESWGDLVAAEYQFSHGYDNGGNVWAVGVYATGNKRVAIRDYAINKNPLNYGNYGFDTTGAEVHADGEIWNGTMWSVRQALVAKHNRAYPYQDKRLQLRCAQAADDASPIAPQYCPGNRRWVQLMFDSFLLQQGATSMLDARDAMLAADRMRFGGEDTQVMWKAFAQRGMGKNASTPDADSDKVKGGFASPQQRNGTVTFKASRGAGKIFVGEYQARVTPVADTSPKSRLSATATFVPGTYKMLYTSGKGGFKRFTMRVRAGEKKTVRLTKQKNLAAAANGAKVIDATAGSLNTAHLIDGKEATNWGAVTETNVDQSRPYVSVDLAKGTHTIRRVQVSALLTPAPASDDPVPLAVDEDPASGSRFTALRQFAIEVCTSGCDSAKATWKRVYTSQKDAFPAVRPRPVAPDQILRSFRIQPTRAAAVRLVTLQNQCTGTPGYAGEQDNDPANDTDCATASDRGTIVHASELQVFAR</sequence>
<dbReference type="PANTHER" id="PTHR33478:SF1">
    <property type="entry name" value="EXTRACELLULAR METALLOPROTEINASE MEP"/>
    <property type="match status" value="1"/>
</dbReference>
<dbReference type="GO" id="GO:0008270">
    <property type="term" value="F:zinc ion binding"/>
    <property type="evidence" value="ECO:0007669"/>
    <property type="project" value="InterPro"/>
</dbReference>
<dbReference type="InterPro" id="IPR001842">
    <property type="entry name" value="Peptidase_M36"/>
</dbReference>
<gene>
    <name evidence="13" type="ORF">I601_3876</name>
</gene>
<dbReference type="Pfam" id="PF02128">
    <property type="entry name" value="Peptidase_M36"/>
    <property type="match status" value="1"/>
</dbReference>
<keyword evidence="4" id="KW-0964">Secreted</keyword>
<evidence type="ECO:0000256" key="4">
    <source>
        <dbReference type="ARBA" id="ARBA00022525"/>
    </source>
</evidence>
<keyword evidence="12" id="KW-0732">Signal</keyword>
<keyword evidence="9" id="KW-0482">Metalloprotease</keyword>
<dbReference type="Proteomes" id="UP000077868">
    <property type="component" value="Chromosome"/>
</dbReference>
<dbReference type="RefSeq" id="WP_068113361.1">
    <property type="nucleotide sequence ID" value="NZ_CP015079.1"/>
</dbReference>
<evidence type="ECO:0000256" key="11">
    <source>
        <dbReference type="SAM" id="MobiDB-lite"/>
    </source>
</evidence>
<evidence type="ECO:0000256" key="1">
    <source>
        <dbReference type="ARBA" id="ARBA00001947"/>
    </source>
</evidence>
<evidence type="ECO:0000313" key="14">
    <source>
        <dbReference type="Proteomes" id="UP000077868"/>
    </source>
</evidence>
<dbReference type="PATRIC" id="fig|1300347.3.peg.3883"/>
<feature type="signal peptide" evidence="12">
    <location>
        <begin position="1"/>
        <end position="34"/>
    </location>
</feature>
<dbReference type="InterPro" id="IPR027268">
    <property type="entry name" value="Peptidase_M4/M1_CTD_sf"/>
</dbReference>
<evidence type="ECO:0000256" key="10">
    <source>
        <dbReference type="ARBA" id="ARBA00023145"/>
    </source>
</evidence>
<comment type="subcellular location">
    <subcellularLocation>
        <location evidence="2">Secreted</location>
    </subcellularLocation>
</comment>
<proteinExistence type="inferred from homology"/>
<dbReference type="EMBL" id="CP015079">
    <property type="protein sequence ID" value="ANH40274.1"/>
    <property type="molecule type" value="Genomic_DNA"/>
</dbReference>
<dbReference type="OrthoDB" id="5377264at2"/>
<protein>
    <submittedName>
        <fullName evidence="13">Fungalysin metallopeptidase (M36)</fullName>
    </submittedName>
</protein>
<dbReference type="SUPFAM" id="SSF55486">
    <property type="entry name" value="Metalloproteases ('zincins'), catalytic domain"/>
    <property type="match status" value="1"/>
</dbReference>
<organism evidence="13 14">
    <name type="scientific">Nocardioides dokdonensis FR1436</name>
    <dbReference type="NCBI Taxonomy" id="1300347"/>
    <lineage>
        <taxon>Bacteria</taxon>
        <taxon>Bacillati</taxon>
        <taxon>Actinomycetota</taxon>
        <taxon>Actinomycetes</taxon>
        <taxon>Propionibacteriales</taxon>
        <taxon>Nocardioidaceae</taxon>
        <taxon>Nocardioides</taxon>
    </lineage>
</organism>
<dbReference type="Gene3D" id="3.10.170.10">
    <property type="match status" value="1"/>
</dbReference>
<evidence type="ECO:0000256" key="2">
    <source>
        <dbReference type="ARBA" id="ARBA00004613"/>
    </source>
</evidence>
<keyword evidence="10" id="KW-0865">Zymogen</keyword>
<evidence type="ECO:0000313" key="13">
    <source>
        <dbReference type="EMBL" id="ANH40274.1"/>
    </source>
</evidence>
<evidence type="ECO:0000256" key="7">
    <source>
        <dbReference type="ARBA" id="ARBA00022801"/>
    </source>
</evidence>
<reference evidence="13 14" key="1">
    <citation type="submission" date="2016-03" db="EMBL/GenBank/DDBJ databases">
        <title>Complete genome sequence of a soil Actinobacterium, Nocardioides dokdonensis FR1436.</title>
        <authorList>
            <person name="Kwon S.-K."/>
            <person name="Kim K."/>
            <person name="Kim J.F."/>
        </authorList>
    </citation>
    <scope>NUCLEOTIDE SEQUENCE [LARGE SCALE GENOMIC DNA]</scope>
    <source>
        <strain evidence="13 14">FR1436</strain>
    </source>
</reference>
<dbReference type="Gene3D" id="1.10.390.10">
    <property type="entry name" value="Neutral Protease Domain 2"/>
    <property type="match status" value="1"/>
</dbReference>
<keyword evidence="6" id="KW-0479">Metal-binding</keyword>
<dbReference type="InterPro" id="IPR050371">
    <property type="entry name" value="Fungal_virulence_M36"/>
</dbReference>
<name>A0A1A9GPP2_9ACTN</name>
<keyword evidence="7" id="KW-0378">Hydrolase</keyword>
<evidence type="ECO:0000256" key="6">
    <source>
        <dbReference type="ARBA" id="ARBA00022723"/>
    </source>
</evidence>
<keyword evidence="5" id="KW-0645">Protease</keyword>
<feature type="region of interest" description="Disordered" evidence="11">
    <location>
        <begin position="850"/>
        <end position="875"/>
    </location>
</feature>
<evidence type="ECO:0000256" key="5">
    <source>
        <dbReference type="ARBA" id="ARBA00022670"/>
    </source>
</evidence>
<keyword evidence="8" id="KW-0862">Zinc</keyword>
<dbReference type="GO" id="GO:0006508">
    <property type="term" value="P:proteolysis"/>
    <property type="evidence" value="ECO:0007669"/>
    <property type="project" value="UniProtKB-KW"/>
</dbReference>
<dbReference type="Gene3D" id="2.60.120.260">
    <property type="entry name" value="Galactose-binding domain-like"/>
    <property type="match status" value="1"/>
</dbReference>
<dbReference type="PRINTS" id="PR00999">
    <property type="entry name" value="FUNGALYSIN"/>
</dbReference>
<evidence type="ECO:0000256" key="8">
    <source>
        <dbReference type="ARBA" id="ARBA00022833"/>
    </source>
</evidence>
<evidence type="ECO:0000256" key="3">
    <source>
        <dbReference type="ARBA" id="ARBA00006006"/>
    </source>
</evidence>
<feature type="chain" id="PRO_5008388493" evidence="12">
    <location>
        <begin position="35"/>
        <end position="1153"/>
    </location>
</feature>
<evidence type="ECO:0000256" key="9">
    <source>
        <dbReference type="ARBA" id="ARBA00023049"/>
    </source>
</evidence>
<dbReference type="GO" id="GO:0004222">
    <property type="term" value="F:metalloendopeptidase activity"/>
    <property type="evidence" value="ECO:0007669"/>
    <property type="project" value="InterPro"/>
</dbReference>